<dbReference type="GO" id="GO:0005739">
    <property type="term" value="C:mitochondrion"/>
    <property type="evidence" value="ECO:0007669"/>
    <property type="project" value="UniProtKB-SubCell"/>
</dbReference>
<sequence>MAAAVLKALSARGVLPERYAILEVSADLRDRQRAELDRLAAELRERVVWLERLPERPLAGVI</sequence>
<protein>
    <submittedName>
        <fullName evidence="5">Uncharacterized protein</fullName>
    </submittedName>
</protein>
<dbReference type="AlphaFoldDB" id="T0ZME5"/>
<comment type="subcellular location">
    <subcellularLocation>
        <location evidence="1">Mitochondrion</location>
    </subcellularLocation>
</comment>
<accession>T0ZME5</accession>
<keyword evidence="3" id="KW-0808">Transferase</keyword>
<keyword evidence="2" id="KW-0489">Methyltransferase</keyword>
<reference evidence="5" key="1">
    <citation type="submission" date="2013-08" db="EMBL/GenBank/DDBJ databases">
        <authorList>
            <person name="Mendez C."/>
            <person name="Richter M."/>
            <person name="Ferrer M."/>
            <person name="Sanchez J."/>
        </authorList>
    </citation>
    <scope>NUCLEOTIDE SEQUENCE</scope>
</reference>
<evidence type="ECO:0000313" key="5">
    <source>
        <dbReference type="EMBL" id="EQD29899.1"/>
    </source>
</evidence>
<dbReference type="GO" id="GO:0032259">
    <property type="term" value="P:methylation"/>
    <property type="evidence" value="ECO:0007669"/>
    <property type="project" value="UniProtKB-KW"/>
</dbReference>
<dbReference type="Gene3D" id="3.40.50.12710">
    <property type="match status" value="1"/>
</dbReference>
<proteinExistence type="predicted"/>
<gene>
    <name evidence="5" type="ORF">B2A_14390</name>
</gene>
<evidence type="ECO:0000256" key="1">
    <source>
        <dbReference type="ARBA" id="ARBA00004173"/>
    </source>
</evidence>
<comment type="caution">
    <text evidence="5">The sequence shown here is derived from an EMBL/GenBank/DDBJ whole genome shotgun (WGS) entry which is preliminary data.</text>
</comment>
<reference evidence="5" key="2">
    <citation type="journal article" date="2014" name="ISME J.">
        <title>Microbial stratification in low pH oxic and suboxic macroscopic growths along an acid mine drainage.</title>
        <authorList>
            <person name="Mendez-Garcia C."/>
            <person name="Mesa V."/>
            <person name="Sprenger R.R."/>
            <person name="Richter M."/>
            <person name="Diez M.S."/>
            <person name="Solano J."/>
            <person name="Bargiela R."/>
            <person name="Golyshina O.V."/>
            <person name="Manteca A."/>
            <person name="Ramos J.L."/>
            <person name="Gallego J.R."/>
            <person name="Llorente I."/>
            <person name="Martins Dos Santos V.A."/>
            <person name="Jensen O.N."/>
            <person name="Pelaez A.I."/>
            <person name="Sanchez J."/>
            <person name="Ferrer M."/>
        </authorList>
    </citation>
    <scope>NUCLEOTIDE SEQUENCE</scope>
</reference>
<organism evidence="5">
    <name type="scientific">mine drainage metagenome</name>
    <dbReference type="NCBI Taxonomy" id="410659"/>
    <lineage>
        <taxon>unclassified sequences</taxon>
        <taxon>metagenomes</taxon>
        <taxon>ecological metagenomes</taxon>
    </lineage>
</organism>
<dbReference type="InterPro" id="IPR038375">
    <property type="entry name" value="NDUFAF7_sf"/>
</dbReference>
<dbReference type="GO" id="GO:0008168">
    <property type="term" value="F:methyltransferase activity"/>
    <property type="evidence" value="ECO:0007669"/>
    <property type="project" value="UniProtKB-KW"/>
</dbReference>
<name>T0ZME5_9ZZZZ</name>
<evidence type="ECO:0000256" key="2">
    <source>
        <dbReference type="ARBA" id="ARBA00022603"/>
    </source>
</evidence>
<evidence type="ECO:0000256" key="3">
    <source>
        <dbReference type="ARBA" id="ARBA00022679"/>
    </source>
</evidence>
<dbReference type="Pfam" id="PF02636">
    <property type="entry name" value="Methyltransf_28"/>
    <property type="match status" value="1"/>
</dbReference>
<keyword evidence="4" id="KW-0496">Mitochondrion</keyword>
<evidence type="ECO:0000256" key="4">
    <source>
        <dbReference type="ARBA" id="ARBA00023128"/>
    </source>
</evidence>
<feature type="non-terminal residue" evidence="5">
    <location>
        <position position="62"/>
    </location>
</feature>
<dbReference type="InterPro" id="IPR003788">
    <property type="entry name" value="NDUFAF7"/>
</dbReference>
<dbReference type="EMBL" id="AUZZ01010443">
    <property type="protein sequence ID" value="EQD29899.1"/>
    <property type="molecule type" value="Genomic_DNA"/>
</dbReference>